<gene>
    <name evidence="7" type="primary">TRAF4</name>
    <name evidence="7" type="ORF">AWC38_SpisGene3021</name>
</gene>
<evidence type="ECO:0000256" key="3">
    <source>
        <dbReference type="ARBA" id="ARBA00022833"/>
    </source>
</evidence>
<evidence type="ECO:0000313" key="7">
    <source>
        <dbReference type="EMBL" id="PFX32182.1"/>
    </source>
</evidence>
<feature type="coiled-coil region" evidence="5">
    <location>
        <begin position="181"/>
        <end position="215"/>
    </location>
</feature>
<evidence type="ECO:0000259" key="6">
    <source>
        <dbReference type="PROSITE" id="PS50089"/>
    </source>
</evidence>
<dbReference type="GO" id="GO:0008270">
    <property type="term" value="F:zinc ion binding"/>
    <property type="evidence" value="ECO:0007669"/>
    <property type="project" value="UniProtKB-KW"/>
</dbReference>
<dbReference type="InterPro" id="IPR013083">
    <property type="entry name" value="Znf_RING/FYVE/PHD"/>
</dbReference>
<feature type="domain" description="RING-type" evidence="6">
    <location>
        <begin position="22"/>
        <end position="63"/>
    </location>
</feature>
<dbReference type="PROSITE" id="PS50089">
    <property type="entry name" value="ZF_RING_2"/>
    <property type="match status" value="1"/>
</dbReference>
<dbReference type="AlphaFoldDB" id="A0A2B4SUF3"/>
<feature type="coiled-coil region" evidence="5">
    <location>
        <begin position="252"/>
        <end position="286"/>
    </location>
</feature>
<dbReference type="Proteomes" id="UP000225706">
    <property type="component" value="Unassembled WGS sequence"/>
</dbReference>
<name>A0A2B4SUF3_STYPI</name>
<dbReference type="OrthoDB" id="6105938at2759"/>
<evidence type="ECO:0000256" key="1">
    <source>
        <dbReference type="ARBA" id="ARBA00022723"/>
    </source>
</evidence>
<dbReference type="InterPro" id="IPR001841">
    <property type="entry name" value="Znf_RING"/>
</dbReference>
<keyword evidence="1" id="KW-0479">Metal-binding</keyword>
<dbReference type="SMART" id="SM00184">
    <property type="entry name" value="RING"/>
    <property type="match status" value="1"/>
</dbReference>
<dbReference type="SUPFAM" id="SSF57850">
    <property type="entry name" value="RING/U-box"/>
    <property type="match status" value="1"/>
</dbReference>
<proteinExistence type="predicted"/>
<dbReference type="InterPro" id="IPR017907">
    <property type="entry name" value="Znf_RING_CS"/>
</dbReference>
<keyword evidence="7" id="KW-0675">Receptor</keyword>
<evidence type="ECO:0000256" key="4">
    <source>
        <dbReference type="PROSITE-ProRule" id="PRU00175"/>
    </source>
</evidence>
<keyword evidence="5" id="KW-0175">Coiled coil</keyword>
<dbReference type="EMBL" id="LSMT01000026">
    <property type="protein sequence ID" value="PFX32182.1"/>
    <property type="molecule type" value="Genomic_DNA"/>
</dbReference>
<evidence type="ECO:0000256" key="2">
    <source>
        <dbReference type="ARBA" id="ARBA00022771"/>
    </source>
</evidence>
<protein>
    <submittedName>
        <fullName evidence="7">TNF receptor-associated factor 4</fullName>
    </submittedName>
</protein>
<dbReference type="STRING" id="50429.A0A2B4SUF3"/>
<dbReference type="Gene3D" id="3.30.40.10">
    <property type="entry name" value="Zinc/RING finger domain, C3HC4 (zinc finger)"/>
    <property type="match status" value="1"/>
</dbReference>
<reference evidence="8" key="1">
    <citation type="journal article" date="2017" name="bioRxiv">
        <title>Comparative analysis of the genomes of Stylophora pistillata and Acropora digitifera provides evidence for extensive differences between species of corals.</title>
        <authorList>
            <person name="Voolstra C.R."/>
            <person name="Li Y."/>
            <person name="Liew Y.J."/>
            <person name="Baumgarten S."/>
            <person name="Zoccola D."/>
            <person name="Flot J.-F."/>
            <person name="Tambutte S."/>
            <person name="Allemand D."/>
            <person name="Aranda M."/>
        </authorList>
    </citation>
    <scope>NUCLEOTIDE SEQUENCE [LARGE SCALE GENOMIC DNA]</scope>
</reference>
<organism evidence="7 8">
    <name type="scientific">Stylophora pistillata</name>
    <name type="common">Smooth cauliflower coral</name>
    <dbReference type="NCBI Taxonomy" id="50429"/>
    <lineage>
        <taxon>Eukaryota</taxon>
        <taxon>Metazoa</taxon>
        <taxon>Cnidaria</taxon>
        <taxon>Anthozoa</taxon>
        <taxon>Hexacorallia</taxon>
        <taxon>Scleractinia</taxon>
        <taxon>Astrocoeniina</taxon>
        <taxon>Pocilloporidae</taxon>
        <taxon>Stylophora</taxon>
    </lineage>
</organism>
<sequence>MGGYRIGEKNRAEIERDPQLRCLICLHCGYLSKDPTVLTCGHRLCQTCVEISCVSGSSVCPIDGHDVNLDECHQDKHATVQINALDMSCEVEICHWHGRVWQLEDHMKEFHNGHKEEGAKTMHQDGELERLRQEQQAVARKIMGFEETLGKQGLTINNLQQQLSAFCDAFVKTQGHGQLDKEEIVTRSNEMRQELVTLRNEVQTLKNQFEVQKDQCGKYHDECWAESGRAIEERNIEVEILKGSITCLEKGLVDLRNRHADLQNSYAALQTRHADLENRHDTLRAQVRHSEGSS</sequence>
<dbReference type="Gene3D" id="1.10.287.1490">
    <property type="match status" value="1"/>
</dbReference>
<evidence type="ECO:0000256" key="5">
    <source>
        <dbReference type="SAM" id="Coils"/>
    </source>
</evidence>
<evidence type="ECO:0000313" key="8">
    <source>
        <dbReference type="Proteomes" id="UP000225706"/>
    </source>
</evidence>
<keyword evidence="2 4" id="KW-0863">Zinc-finger</keyword>
<comment type="caution">
    <text evidence="7">The sequence shown here is derived from an EMBL/GenBank/DDBJ whole genome shotgun (WGS) entry which is preliminary data.</text>
</comment>
<accession>A0A2B4SUF3</accession>
<keyword evidence="3" id="KW-0862">Zinc</keyword>
<dbReference type="PROSITE" id="PS00518">
    <property type="entry name" value="ZF_RING_1"/>
    <property type="match status" value="1"/>
</dbReference>
<keyword evidence="8" id="KW-1185">Reference proteome</keyword>